<dbReference type="PANTHER" id="PTHR10267:SF0">
    <property type="entry name" value="DNA POLYMERASE SUBUNIT GAMMA-1"/>
    <property type="match status" value="1"/>
</dbReference>
<dbReference type="Pfam" id="PF18136">
    <property type="entry name" value="DNApol_Exo"/>
    <property type="match status" value="1"/>
</dbReference>
<dbReference type="Gene3D" id="1.10.150.20">
    <property type="entry name" value="5' to 3' exonuclease, C-terminal subdomain"/>
    <property type="match status" value="1"/>
</dbReference>
<dbReference type="InterPro" id="IPR002297">
    <property type="entry name" value="DNA-dir_DNA_pol_A_mt"/>
</dbReference>
<sequence length="1465" mass="164195">MSKFNIVPGRDLSRRSTASIHLLRDHDLGRRLSASFTQHNSLLPDQLGQILRLRLIMIHRAGSSRGAVTSLSNGVNRYRHMATMVRKLKTTAENPNPVVPSSFNQSILMPAPSNKEIHLEHVDRRKLVRPATSRPATSRPTISKAPKVVTKLPEEIIHQEPESHPTYKLINQVGVQMLSPNLHSQVFPGQPLAQPSITATRISRRHLKGHGLNTELASRLPETSFDLPALQGKSIDEHFFNIGSHMAMPWRKLATDFATTTKEGLPPRPEEFLHHPGWTRYDADGSFEHVKDLGSESAICFDVETLPEYSPFAVMACAVSETAWYVWISPWLLGLDSSYAHLIPIGDPSIHRVIVGHNVSYDRARIFEEYSMQGTKTRFLDTMSLHVACKGITSVQRPTWLSYRKQKREAYERQRQEIEIVKNLLAEEEAKPELDKQRHEDLLAVKADLEGSLPAPPDGPDYIMSEDSEDKRWEEITSINSLAEVARLYCGTVLDKSTRNDFMTSTREEIADNIDQYIEYCCTDVKTTLSVYQIVLPAFLKSCPNPVSLAGVLTMGSAFLPVDQEWENYLSSAEQKYRELEGGVRGTLLALAKEALAMYENDKEGKKPWETDEWLSQLDWTPMKVRKSRGIDPPEQPPPKTHPKWHIDITKERPGPAVQDRIIPLLLDMRWKPGMAKTAKTYPLFFSSEHGWLTGWPQSTSKPGIFQPRLEIGDHDVLAPLRDSFRFSPLQSDSPTRNILTRKHGGVWIEEGRIVCENNDLANMALRFCTNTAPDSDWDAIRAIAADILKNGPPSDKQMVKKSSAYQLNWKEVQVGKRPPRDPADEVYWPKWYWDLTAPKPNTERGTANLTVRSQIAPLLLRLKWMNFPLFHSRTHGWMYRVPKQDLERISTTSKSLEFPDEADEKLKNMTTDEQFYFFKLPHKDGDKANVGSPMGKSFLKYSQDGTLSSPGDAAKSALDMNAQCSYWISARDRVLNQVVIWDQQANVDMGLTSPSPPPELTPPPPLLPAEVPGPEASSAPLRKYGMILPQVITMGTVTRRAIEKTWLTASNAKANRIGSELKTLVRAPEGYALVGADVDSEELWIASVVGDAQFGIHGATAIGWMTLEGTKAAGTDLHSKTASILGISRNQAKIFNYSRIYGAGINHAVLLLLQHSAAMKQDTAMALAKNLYASTKGKSTYSTTMFRRKFWYGGTESYLFNKLEQIATSDDPRTPALGCGVTSALSKKYLPKHSGEDYMTSRINWVVQSSGVDYLHMLIVAVDYLIKTYNIDARYLISIHDEVRYLAKEKDKYRLALALQIANLWTRCMFAYKLGFDNLPQGVAFFSAVDVDKYLRKEVDMTCVTPSQPIPLPPGESLDIDQILDKTSGGSLCADGASLSTGSKPELTAPQELYTAPNVLAHREACGEFLEAQSLNDAYEIRMLAQVARSREREKAAEFVARASIPPSQSVQNPGEHRTKAWVA</sequence>
<keyword evidence="2" id="KW-0175">Coiled coil</keyword>
<dbReference type="Proteomes" id="UP000663831">
    <property type="component" value="Unassembled WGS sequence"/>
</dbReference>
<evidence type="ECO:0000313" key="5">
    <source>
        <dbReference type="EMBL" id="CAE6417839.1"/>
    </source>
</evidence>
<comment type="caution">
    <text evidence="5">The sequence shown here is derived from an EMBL/GenBank/DDBJ whole genome shotgun (WGS) entry which is preliminary data.</text>
</comment>
<protein>
    <recommendedName>
        <fullName evidence="1">Mitochondrial DNA polymerase catalytic subunit</fullName>
    </recommendedName>
</protein>
<feature type="domain" description="DNA-directed DNA polymerase family A palm" evidence="4">
    <location>
        <begin position="1059"/>
        <end position="1292"/>
    </location>
</feature>
<proteinExistence type="predicted"/>
<evidence type="ECO:0000259" key="4">
    <source>
        <dbReference type="SMART" id="SM00482"/>
    </source>
</evidence>
<feature type="region of interest" description="Disordered" evidence="3">
    <location>
        <begin position="626"/>
        <end position="647"/>
    </location>
</feature>
<dbReference type="GO" id="GO:0006264">
    <property type="term" value="P:mitochondrial DNA replication"/>
    <property type="evidence" value="ECO:0007669"/>
    <property type="project" value="TreeGrafter"/>
</dbReference>
<dbReference type="Gene3D" id="3.30.70.370">
    <property type="match status" value="1"/>
</dbReference>
<dbReference type="SUPFAM" id="SSF53098">
    <property type="entry name" value="Ribonuclease H-like"/>
    <property type="match status" value="1"/>
</dbReference>
<evidence type="ECO:0000256" key="2">
    <source>
        <dbReference type="SAM" id="Coils"/>
    </source>
</evidence>
<dbReference type="InterPro" id="IPR041336">
    <property type="entry name" value="DNApol_Exo"/>
</dbReference>
<dbReference type="PRINTS" id="PR00867">
    <property type="entry name" value="DNAPOLG"/>
</dbReference>
<dbReference type="InterPro" id="IPR043502">
    <property type="entry name" value="DNA/RNA_pol_sf"/>
</dbReference>
<evidence type="ECO:0000256" key="1">
    <source>
        <dbReference type="ARBA" id="ARBA00031966"/>
    </source>
</evidence>
<organism evidence="5 6">
    <name type="scientific">Rhizoctonia solani</name>
    <dbReference type="NCBI Taxonomy" id="456999"/>
    <lineage>
        <taxon>Eukaryota</taxon>
        <taxon>Fungi</taxon>
        <taxon>Dikarya</taxon>
        <taxon>Basidiomycota</taxon>
        <taxon>Agaricomycotina</taxon>
        <taxon>Agaricomycetes</taxon>
        <taxon>Cantharellales</taxon>
        <taxon>Ceratobasidiaceae</taxon>
        <taxon>Rhizoctonia</taxon>
    </lineage>
</organism>
<name>A0A8H2XAH3_9AGAM</name>
<dbReference type="Gene3D" id="3.30.420.390">
    <property type="match status" value="2"/>
</dbReference>
<accession>A0A8H2XAH3</accession>
<dbReference type="InterPro" id="IPR001098">
    <property type="entry name" value="DNA-dir_DNA_pol_A_palm_dom"/>
</dbReference>
<dbReference type="GO" id="GO:0005760">
    <property type="term" value="C:gamma DNA polymerase complex"/>
    <property type="evidence" value="ECO:0007669"/>
    <property type="project" value="InterPro"/>
</dbReference>
<dbReference type="GO" id="GO:0003887">
    <property type="term" value="F:DNA-directed DNA polymerase activity"/>
    <property type="evidence" value="ECO:0007669"/>
    <property type="project" value="InterPro"/>
</dbReference>
<dbReference type="InterPro" id="IPR012337">
    <property type="entry name" value="RNaseH-like_sf"/>
</dbReference>
<dbReference type="SMART" id="SM00482">
    <property type="entry name" value="POLAc"/>
    <property type="match status" value="1"/>
</dbReference>
<evidence type="ECO:0000256" key="3">
    <source>
        <dbReference type="SAM" id="MobiDB-lite"/>
    </source>
</evidence>
<dbReference type="Pfam" id="PF00476">
    <property type="entry name" value="DNA_pol_A"/>
    <property type="match status" value="1"/>
</dbReference>
<dbReference type="EMBL" id="CAJMWV010000847">
    <property type="protein sequence ID" value="CAE6417839.1"/>
    <property type="molecule type" value="Genomic_DNA"/>
</dbReference>
<feature type="coiled-coil region" evidence="2">
    <location>
        <begin position="404"/>
        <end position="431"/>
    </location>
</feature>
<dbReference type="PANTHER" id="PTHR10267">
    <property type="entry name" value="DNA POLYMERASE SUBUNIT GAMMA-1"/>
    <property type="match status" value="1"/>
</dbReference>
<dbReference type="SUPFAM" id="SSF56672">
    <property type="entry name" value="DNA/RNA polymerases"/>
    <property type="match status" value="1"/>
</dbReference>
<evidence type="ECO:0000313" key="6">
    <source>
        <dbReference type="Proteomes" id="UP000663831"/>
    </source>
</evidence>
<dbReference type="GO" id="GO:0008408">
    <property type="term" value="F:3'-5' exonuclease activity"/>
    <property type="evidence" value="ECO:0007669"/>
    <property type="project" value="TreeGrafter"/>
</dbReference>
<reference evidence="5" key="1">
    <citation type="submission" date="2021-01" db="EMBL/GenBank/DDBJ databases">
        <authorList>
            <person name="Kaushik A."/>
        </authorList>
    </citation>
    <scope>NUCLEOTIDE SEQUENCE</scope>
    <source>
        <strain evidence="5">AG3-1AP</strain>
    </source>
</reference>
<gene>
    <name evidence="5" type="ORF">RDB_LOCUS29049</name>
</gene>
<dbReference type="GO" id="GO:0003677">
    <property type="term" value="F:DNA binding"/>
    <property type="evidence" value="ECO:0007669"/>
    <property type="project" value="InterPro"/>
</dbReference>